<organism evidence="1 2">
    <name type="scientific">Rhodoblastus acidophilus</name>
    <name type="common">Rhodopseudomonas acidophila</name>
    <dbReference type="NCBI Taxonomy" id="1074"/>
    <lineage>
        <taxon>Bacteria</taxon>
        <taxon>Pseudomonadati</taxon>
        <taxon>Pseudomonadota</taxon>
        <taxon>Alphaproteobacteria</taxon>
        <taxon>Hyphomicrobiales</taxon>
        <taxon>Rhodoblastaceae</taxon>
        <taxon>Rhodoblastus</taxon>
    </lineage>
</organism>
<proteinExistence type="predicted"/>
<reference evidence="1 2" key="1">
    <citation type="submission" date="2019-11" db="EMBL/GenBank/DDBJ databases">
        <title>Whole-genome sequence of a Rhodoblastus acidophilus DSM 142.</title>
        <authorList>
            <person name="Kyndt J.A."/>
            <person name="Meyer T.E."/>
        </authorList>
    </citation>
    <scope>NUCLEOTIDE SEQUENCE [LARGE SCALE GENOMIC DNA]</scope>
    <source>
        <strain evidence="1 2">DSM 142</strain>
    </source>
</reference>
<dbReference type="SUPFAM" id="SSF56784">
    <property type="entry name" value="HAD-like"/>
    <property type="match status" value="1"/>
</dbReference>
<dbReference type="InterPro" id="IPR036412">
    <property type="entry name" value="HAD-like_sf"/>
</dbReference>
<accession>A0A6N8DPU9</accession>
<evidence type="ECO:0000313" key="2">
    <source>
        <dbReference type="Proteomes" id="UP000439113"/>
    </source>
</evidence>
<dbReference type="Gene3D" id="3.40.50.1000">
    <property type="entry name" value="HAD superfamily/HAD-like"/>
    <property type="match status" value="1"/>
</dbReference>
<protein>
    <submittedName>
        <fullName evidence="1">Phosphatase</fullName>
    </submittedName>
</protein>
<dbReference type="AlphaFoldDB" id="A0A6N8DPU9"/>
<sequence length="180" mass="20000">MTATEAAPKPQVFILDVDGVMTDGAQYYTAEGKLMKRFGPDDHDALSLIKKRIEIRFVSGDARGFEISRRRIETDMKFPLDLVSTHDRVAWIAERYPLDRVIYMGDGLFDALVFRRIAYGIAPADADPAALHHANHVTRRPGGHRAVAEACMHVMTKFFDGFDVLGVDVAGYEVSGGWTA</sequence>
<dbReference type="RefSeq" id="WP_155447280.1">
    <property type="nucleotide sequence ID" value="NZ_JAOQNR010000018.1"/>
</dbReference>
<name>A0A6N8DPU9_RHOAC</name>
<dbReference type="EMBL" id="WNKS01000019">
    <property type="protein sequence ID" value="MTV32590.1"/>
    <property type="molecule type" value="Genomic_DNA"/>
</dbReference>
<dbReference type="OrthoDB" id="9805604at2"/>
<gene>
    <name evidence="1" type="ORF">GJ654_16510</name>
</gene>
<dbReference type="InterPro" id="IPR023214">
    <property type="entry name" value="HAD_sf"/>
</dbReference>
<dbReference type="Proteomes" id="UP000439113">
    <property type="component" value="Unassembled WGS sequence"/>
</dbReference>
<comment type="caution">
    <text evidence="1">The sequence shown here is derived from an EMBL/GenBank/DDBJ whole genome shotgun (WGS) entry which is preliminary data.</text>
</comment>
<evidence type="ECO:0000313" key="1">
    <source>
        <dbReference type="EMBL" id="MTV32590.1"/>
    </source>
</evidence>